<protein>
    <submittedName>
        <fullName evidence="2">Uncharacterized protein conserved in bacteria</fullName>
    </submittedName>
</protein>
<dbReference type="InterPro" id="IPR038690">
    <property type="entry name" value="NusG_2_sf"/>
</dbReference>
<dbReference type="Proteomes" id="UP000215144">
    <property type="component" value="Chromosome 1"/>
</dbReference>
<keyword evidence="1" id="KW-1133">Transmembrane helix</keyword>
<keyword evidence="1" id="KW-0812">Transmembrane</keyword>
<dbReference type="Pfam" id="PF07009">
    <property type="entry name" value="NusG_II"/>
    <property type="match status" value="1"/>
</dbReference>
<reference evidence="2 3" key="1">
    <citation type="submission" date="2017-06" db="EMBL/GenBank/DDBJ databases">
        <authorList>
            <consortium name="Pathogen Informatics"/>
        </authorList>
    </citation>
    <scope>NUCLEOTIDE SEQUENCE [LARGE SCALE GENOMIC DNA]</scope>
    <source>
        <strain evidence="2 3">NCTC11291</strain>
    </source>
</reference>
<sequence length="190" mass="21699">MSPFQYIISYGNLLNNPSQNIDYLIKRFTNPLFFFRINSVKKQLTRKKQLLTYFRPFDYVFIGLAIILSFVPAIWTVYQTMNQPQTSGLVAIVKINGEVVDTYPLEKGGPHKEKTYYPNKGQYNIVEVDGDSIRVKEDNSPDQIAVKTGWINKEGQLSICLPHNLIIEIQRTKGSPPASEDSEDDLILPL</sequence>
<gene>
    <name evidence="2" type="ORF">SAMEA4504048_01249</name>
</gene>
<feature type="transmembrane region" description="Helical" evidence="1">
    <location>
        <begin position="56"/>
        <end position="78"/>
    </location>
</feature>
<dbReference type="CDD" id="cd09911">
    <property type="entry name" value="Lin0431_like"/>
    <property type="match status" value="1"/>
</dbReference>
<evidence type="ECO:0000313" key="3">
    <source>
        <dbReference type="Proteomes" id="UP000215144"/>
    </source>
</evidence>
<organism evidence="2 3">
    <name type="scientific">Streptococcus acidominimus</name>
    <dbReference type="NCBI Taxonomy" id="1326"/>
    <lineage>
        <taxon>Bacteria</taxon>
        <taxon>Bacillati</taxon>
        <taxon>Bacillota</taxon>
        <taxon>Bacilli</taxon>
        <taxon>Lactobacillales</taxon>
        <taxon>Streptococcaceae</taxon>
        <taxon>Streptococcus</taxon>
    </lineage>
</organism>
<keyword evidence="1" id="KW-0472">Membrane</keyword>
<evidence type="ECO:0000313" key="2">
    <source>
        <dbReference type="EMBL" id="SNV40832.1"/>
    </source>
</evidence>
<accession>A0A239X2F2</accession>
<proteinExistence type="predicted"/>
<name>A0A239X2F2_STRAI</name>
<dbReference type="EMBL" id="LT906454">
    <property type="protein sequence ID" value="SNV40832.1"/>
    <property type="molecule type" value="Genomic_DNA"/>
</dbReference>
<dbReference type="Gene3D" id="2.60.320.10">
    <property type="entry name" value="N-utilization substance G protein NusG, insert domain"/>
    <property type="match status" value="1"/>
</dbReference>
<evidence type="ECO:0000256" key="1">
    <source>
        <dbReference type="SAM" id="Phobius"/>
    </source>
</evidence>
<dbReference type="AlphaFoldDB" id="A0A239X2F2"/>
<dbReference type="KEGG" id="saco:SAME_01249"/>